<evidence type="ECO:0000256" key="10">
    <source>
        <dbReference type="SAM" id="Coils"/>
    </source>
</evidence>
<dbReference type="CDD" id="cd06863">
    <property type="entry name" value="PX_Atg24p"/>
    <property type="match status" value="1"/>
</dbReference>
<keyword evidence="5" id="KW-0963">Cytoplasm</keyword>
<dbReference type="OrthoDB" id="205639at2759"/>
<dbReference type="STRING" id="1064592.G0V9E4"/>
<name>G0V9E4_NAUCA</name>
<dbReference type="SMART" id="SM00312">
    <property type="entry name" value="PX"/>
    <property type="match status" value="1"/>
</dbReference>
<dbReference type="GO" id="GO:0061709">
    <property type="term" value="P:reticulophagy"/>
    <property type="evidence" value="ECO:0007669"/>
    <property type="project" value="TreeGrafter"/>
</dbReference>
<dbReference type="GO" id="GO:0010009">
    <property type="term" value="C:cytoplasmic side of endosome membrane"/>
    <property type="evidence" value="ECO:0007669"/>
    <property type="project" value="EnsemblFungi"/>
</dbReference>
<keyword evidence="14" id="KW-1185">Reference proteome</keyword>
<dbReference type="GeneID" id="96900169"/>
<dbReference type="Gene3D" id="1.20.1270.60">
    <property type="entry name" value="Arfaptin homology (AH) domain/BAR domain"/>
    <property type="match status" value="1"/>
</dbReference>
<dbReference type="GO" id="GO:0034727">
    <property type="term" value="P:piecemeal microautophagy of the nucleus"/>
    <property type="evidence" value="ECO:0007669"/>
    <property type="project" value="EnsemblFungi"/>
</dbReference>
<keyword evidence="7" id="KW-0472">Membrane</keyword>
<dbReference type="GO" id="GO:0005769">
    <property type="term" value="C:early endosome"/>
    <property type="evidence" value="ECO:0007669"/>
    <property type="project" value="EnsemblFungi"/>
</dbReference>
<dbReference type="EMBL" id="HE576752">
    <property type="protein sequence ID" value="CCC86750.1"/>
    <property type="molecule type" value="Genomic_DNA"/>
</dbReference>
<evidence type="ECO:0000256" key="6">
    <source>
        <dbReference type="ARBA" id="ARBA00023121"/>
    </source>
</evidence>
<comment type="similarity">
    <text evidence="3">Belongs to the sorting nexin family.</text>
</comment>
<feature type="domain" description="PX" evidence="12">
    <location>
        <begin position="30"/>
        <end position="159"/>
    </location>
</feature>
<dbReference type="AlphaFoldDB" id="G0V9E4"/>
<protein>
    <recommendedName>
        <fullName evidence="8">Sorting nexin-4</fullName>
    </recommendedName>
    <alternativeName>
        <fullName evidence="9">Autophagy-related protein 24</fullName>
    </alternativeName>
</protein>
<dbReference type="FunCoup" id="G0V9E4">
    <property type="interactions" value="583"/>
</dbReference>
<keyword evidence="10" id="KW-0175">Coiled coil</keyword>
<dbReference type="HOGENOM" id="CLU_027221_0_0_1"/>
<feature type="coiled-coil region" evidence="10">
    <location>
        <begin position="346"/>
        <end position="380"/>
    </location>
</feature>
<evidence type="ECO:0000256" key="8">
    <source>
        <dbReference type="ARBA" id="ARBA00040748"/>
    </source>
</evidence>
<evidence type="ECO:0000259" key="12">
    <source>
        <dbReference type="PROSITE" id="PS50195"/>
    </source>
</evidence>
<evidence type="ECO:0000256" key="7">
    <source>
        <dbReference type="ARBA" id="ARBA00023136"/>
    </source>
</evidence>
<dbReference type="RefSeq" id="XP_003673071.1">
    <property type="nucleotide sequence ID" value="XM_003673023.1"/>
</dbReference>
<proteinExistence type="inferred from homology"/>
<evidence type="ECO:0000256" key="3">
    <source>
        <dbReference type="ARBA" id="ARBA00010883"/>
    </source>
</evidence>
<accession>G0V9E4</accession>
<dbReference type="GO" id="GO:0034498">
    <property type="term" value="P:early endosome to Golgi transport"/>
    <property type="evidence" value="ECO:0007669"/>
    <property type="project" value="EnsemblFungi"/>
</dbReference>
<dbReference type="Pfam" id="PF00787">
    <property type="entry name" value="PX"/>
    <property type="match status" value="1"/>
</dbReference>
<dbReference type="GO" id="GO:0032456">
    <property type="term" value="P:endocytic recycling"/>
    <property type="evidence" value="ECO:0007669"/>
    <property type="project" value="EnsemblFungi"/>
</dbReference>
<dbReference type="PANTHER" id="PTHR45949:SF2">
    <property type="entry name" value="SORTING NEXIN-4"/>
    <property type="match status" value="1"/>
</dbReference>
<keyword evidence="4" id="KW-0813">Transport</keyword>
<dbReference type="GO" id="GO:0032258">
    <property type="term" value="P:cytoplasm to vacuole targeting by the Cvt pathway"/>
    <property type="evidence" value="ECO:0007669"/>
    <property type="project" value="EnsemblFungi"/>
</dbReference>
<organism evidence="13 14">
    <name type="scientific">Naumovozyma castellii</name>
    <name type="common">Yeast</name>
    <name type="synonym">Saccharomyces castellii</name>
    <dbReference type="NCBI Taxonomy" id="27288"/>
    <lineage>
        <taxon>Eukaryota</taxon>
        <taxon>Fungi</taxon>
        <taxon>Dikarya</taxon>
        <taxon>Ascomycota</taxon>
        <taxon>Saccharomycotina</taxon>
        <taxon>Saccharomycetes</taxon>
        <taxon>Saccharomycetales</taxon>
        <taxon>Saccharomycetaceae</taxon>
        <taxon>Naumovozyma</taxon>
    </lineage>
</organism>
<keyword evidence="6" id="KW-0446">Lipid-binding</keyword>
<comment type="subcellular location">
    <subcellularLocation>
        <location evidence="2">Cytoplasm</location>
    </subcellularLocation>
    <subcellularLocation>
        <location evidence="1">Endomembrane system</location>
        <topology evidence="1">Peripheral membrane protein</topology>
    </subcellularLocation>
</comment>
<dbReference type="SUPFAM" id="SSF64268">
    <property type="entry name" value="PX domain"/>
    <property type="match status" value="1"/>
</dbReference>
<feature type="region of interest" description="Disordered" evidence="11">
    <location>
        <begin position="1"/>
        <end position="26"/>
    </location>
</feature>
<dbReference type="GO" id="GO:0005829">
    <property type="term" value="C:cytosol"/>
    <property type="evidence" value="ECO:0007669"/>
    <property type="project" value="EnsemblFungi"/>
</dbReference>
<evidence type="ECO:0000256" key="11">
    <source>
        <dbReference type="SAM" id="MobiDB-lite"/>
    </source>
</evidence>
<dbReference type="GO" id="GO:0000422">
    <property type="term" value="P:autophagy of mitochondrion"/>
    <property type="evidence" value="ECO:0007669"/>
    <property type="project" value="EnsemblFungi"/>
</dbReference>
<dbReference type="GO" id="GO:0036010">
    <property type="term" value="P:protein localization to endosome"/>
    <property type="evidence" value="ECO:0007669"/>
    <property type="project" value="EnsemblFungi"/>
</dbReference>
<sequence length="428" mass="49351">MNLKAQNGERLSHGNGDGKGTGNKPTYTFEIIVSDPQKHASGPNSSTSYVTYQISTRTNNPSYHKRKGDSATEIIVVHRRYSDLVLLHDILMNDHPTCIIPPLPDKKVLQYIAGDRFSQRFTQKRCHSLQNFLRRVSLHPILSKSKILETFLIDADWDAYRKSLSGNIQTNKEEVTDAFMNAFKTVHKQSEEFVEIKEKSDKLDHTLSKLDKNFHKMTKKNESISEDYGKLEQTLQDLNELISGDNEPLGRKLKFFNEGITQLSYGLNDLNKYIDYEYIVDIKDLEHYIGSMNQSLKLKDQKQIDFEELREYLDKSIKEKTQLTSGYGGGNFFTNKLEEFTGANQEANRRQKIEKLENKIESLTLESEDAKKVADAFEQETLKEVTLFENVKTTELKNSLGNLADHHIEFYEKMVETWTKIDNGLRQS</sequence>
<dbReference type="InterPro" id="IPR001683">
    <property type="entry name" value="PX_dom"/>
</dbReference>
<dbReference type="PANTHER" id="PTHR45949">
    <property type="entry name" value="SORTING NEXIN-4"/>
    <property type="match status" value="1"/>
</dbReference>
<evidence type="ECO:0000313" key="13">
    <source>
        <dbReference type="EMBL" id="CCC86750.1"/>
    </source>
</evidence>
<reference key="2">
    <citation type="submission" date="2011-08" db="EMBL/GenBank/DDBJ databases">
        <title>Genome sequence of Naumovozyma castellii.</title>
        <authorList>
            <person name="Gordon J.L."/>
            <person name="Armisen D."/>
            <person name="Proux-Wera E."/>
            <person name="OhEigeartaigh S.S."/>
            <person name="Byrne K.P."/>
            <person name="Wolfe K.H."/>
        </authorList>
    </citation>
    <scope>NUCLEOTIDE SEQUENCE</scope>
    <source>
        <strain>Type strain:CBS 4309</strain>
    </source>
</reference>
<dbReference type="InterPro" id="IPR027267">
    <property type="entry name" value="AH/BAR_dom_sf"/>
</dbReference>
<dbReference type="GO" id="GO:0048471">
    <property type="term" value="C:perinuclear region of cytoplasm"/>
    <property type="evidence" value="ECO:0007669"/>
    <property type="project" value="EnsemblFungi"/>
</dbReference>
<evidence type="ECO:0000256" key="4">
    <source>
        <dbReference type="ARBA" id="ARBA00022448"/>
    </source>
</evidence>
<evidence type="ECO:0000313" key="14">
    <source>
        <dbReference type="Proteomes" id="UP000001640"/>
    </source>
</evidence>
<evidence type="ECO:0000256" key="2">
    <source>
        <dbReference type="ARBA" id="ARBA00004496"/>
    </source>
</evidence>
<dbReference type="GO" id="GO:0000407">
    <property type="term" value="C:phagophore assembly site"/>
    <property type="evidence" value="ECO:0007669"/>
    <property type="project" value="EnsemblFungi"/>
</dbReference>
<evidence type="ECO:0000256" key="5">
    <source>
        <dbReference type="ARBA" id="ARBA00022490"/>
    </source>
</evidence>
<dbReference type="eggNOG" id="KOG2273">
    <property type="taxonomic scope" value="Eukaryota"/>
</dbReference>
<dbReference type="OMA" id="WSLHRFI"/>
<dbReference type="PROSITE" id="PS50195">
    <property type="entry name" value="PX"/>
    <property type="match status" value="1"/>
</dbReference>
<evidence type="ECO:0000256" key="1">
    <source>
        <dbReference type="ARBA" id="ARBA00004184"/>
    </source>
</evidence>
<dbReference type="Proteomes" id="UP000001640">
    <property type="component" value="Chromosome 1"/>
</dbReference>
<dbReference type="InParanoid" id="G0V9E4"/>
<dbReference type="InterPro" id="IPR036871">
    <property type="entry name" value="PX_dom_sf"/>
</dbReference>
<dbReference type="GO" id="GO:0032266">
    <property type="term" value="F:phosphatidylinositol-3-phosphate binding"/>
    <property type="evidence" value="ECO:0007669"/>
    <property type="project" value="EnsemblFungi"/>
</dbReference>
<evidence type="ECO:0000256" key="9">
    <source>
        <dbReference type="ARBA" id="ARBA00041273"/>
    </source>
</evidence>
<gene>
    <name evidence="13" type="primary">NCAS0A01200</name>
    <name evidence="13" type="ordered locus">NCAS_0A01200</name>
</gene>
<dbReference type="Gene3D" id="3.30.1520.10">
    <property type="entry name" value="Phox-like domain"/>
    <property type="match status" value="1"/>
</dbReference>
<dbReference type="KEGG" id="ncs:NCAS_0A01200"/>
<dbReference type="SUPFAM" id="SSF103657">
    <property type="entry name" value="BAR/IMD domain-like"/>
    <property type="match status" value="1"/>
</dbReference>
<reference evidence="13 14" key="1">
    <citation type="journal article" date="2011" name="Proc. Natl. Acad. Sci. U.S.A.">
        <title>Evolutionary erosion of yeast sex chromosomes by mating-type switching accidents.</title>
        <authorList>
            <person name="Gordon J.L."/>
            <person name="Armisen D."/>
            <person name="Proux-Wera E."/>
            <person name="Oheigeartaigh S.S."/>
            <person name="Byrne K.P."/>
            <person name="Wolfe K.H."/>
        </authorList>
    </citation>
    <scope>NUCLEOTIDE SEQUENCE [LARGE SCALE GENOMIC DNA]</scope>
    <source>
        <strain evidence="14">ATCC 76901 / BCRC 22586 / CBS 4309 / NBRC 1992 / NRRL Y-12630</strain>
    </source>
</reference>
<dbReference type="GO" id="GO:0061723">
    <property type="term" value="P:glycophagy"/>
    <property type="evidence" value="ECO:0007669"/>
    <property type="project" value="EnsemblFungi"/>
</dbReference>